<dbReference type="NCBIfam" id="TIGR01509">
    <property type="entry name" value="HAD-SF-IA-v3"/>
    <property type="match status" value="1"/>
</dbReference>
<dbReference type="RefSeq" id="WP_025252051.1">
    <property type="nucleotide sequence ID" value="NZ_CP004353.1"/>
</dbReference>
<dbReference type="SFLD" id="SFLDS00003">
    <property type="entry name" value="Haloacid_Dehalogenase"/>
    <property type="match status" value="1"/>
</dbReference>
<evidence type="ECO:0000313" key="1">
    <source>
        <dbReference type="EMBL" id="AHI21997.1"/>
    </source>
</evidence>
<proteinExistence type="predicted"/>
<dbReference type="PANTHER" id="PTHR43481:SF4">
    <property type="entry name" value="GLYCEROL-1-PHOSPHATE PHOSPHOHYDROLASE 1-RELATED"/>
    <property type="match status" value="1"/>
</dbReference>
<evidence type="ECO:0000313" key="2">
    <source>
        <dbReference type="Proteomes" id="UP000019222"/>
    </source>
</evidence>
<dbReference type="Proteomes" id="UP000019222">
    <property type="component" value="Chromosome"/>
</dbReference>
<sequence length="224" mass="23790">MSVRNALGSKVLRLLIDMDGTLVDSTALVERVWGEFCERHGLDFDELIAFSHGRPTGATTHRFLDDPELAEREACDINEYEAKTTSGIVEIAGASEFVSGLDPHEWALVTSADKKLATARMAAAGVAVPSQCVFAEDITNGKPDPEPYLLGAKKLGVRPEDCIVLEDSAAGIESGLAAGMRVVVVGGHAAKDGTLPRIPDFLGVTCESIMWLATEGPAGLVVER</sequence>
<dbReference type="PATRIC" id="fig|1224164.3.peg.601"/>
<dbReference type="SFLD" id="SFLDG01129">
    <property type="entry name" value="C1.5:_HAD__Beta-PGM__Phosphata"/>
    <property type="match status" value="1"/>
</dbReference>
<dbReference type="Gene3D" id="3.40.50.1000">
    <property type="entry name" value="HAD superfamily/HAD-like"/>
    <property type="match status" value="1"/>
</dbReference>
<accession>W5XYI8</accession>
<protein>
    <submittedName>
        <fullName evidence="1">Hydrolase</fullName>
    </submittedName>
</protein>
<dbReference type="KEGG" id="cvt:B843_03030"/>
<dbReference type="Pfam" id="PF00702">
    <property type="entry name" value="Hydrolase"/>
    <property type="match status" value="1"/>
</dbReference>
<dbReference type="InterPro" id="IPR036412">
    <property type="entry name" value="HAD-like_sf"/>
</dbReference>
<dbReference type="InterPro" id="IPR006439">
    <property type="entry name" value="HAD-SF_hydro_IA"/>
</dbReference>
<dbReference type="PANTHER" id="PTHR43481">
    <property type="entry name" value="FRUCTOSE-1-PHOSPHATE PHOSPHATASE"/>
    <property type="match status" value="1"/>
</dbReference>
<dbReference type="InterPro" id="IPR023198">
    <property type="entry name" value="PGP-like_dom2"/>
</dbReference>
<keyword evidence="1" id="KW-0378">Hydrolase</keyword>
<gene>
    <name evidence="1" type="ORF">B843_03030</name>
</gene>
<dbReference type="InterPro" id="IPR051806">
    <property type="entry name" value="HAD-like_SPP"/>
</dbReference>
<dbReference type="SUPFAM" id="SSF56784">
    <property type="entry name" value="HAD-like"/>
    <property type="match status" value="1"/>
</dbReference>
<dbReference type="STRING" id="1224164.B843_03030"/>
<dbReference type="Gene3D" id="1.10.150.240">
    <property type="entry name" value="Putative phosphatase, domain 2"/>
    <property type="match status" value="1"/>
</dbReference>
<dbReference type="HOGENOM" id="CLU_045011_13_4_11"/>
<name>W5XYI8_9CORY</name>
<keyword evidence="2" id="KW-1185">Reference proteome</keyword>
<dbReference type="eggNOG" id="COG0637">
    <property type="taxonomic scope" value="Bacteria"/>
</dbReference>
<organism evidence="1 2">
    <name type="scientific">Corynebacterium vitaeruminis DSM 20294</name>
    <dbReference type="NCBI Taxonomy" id="1224164"/>
    <lineage>
        <taxon>Bacteria</taxon>
        <taxon>Bacillati</taxon>
        <taxon>Actinomycetota</taxon>
        <taxon>Actinomycetes</taxon>
        <taxon>Mycobacteriales</taxon>
        <taxon>Corynebacteriaceae</taxon>
        <taxon>Corynebacterium</taxon>
    </lineage>
</organism>
<dbReference type="InterPro" id="IPR023214">
    <property type="entry name" value="HAD_sf"/>
</dbReference>
<dbReference type="GO" id="GO:0050308">
    <property type="term" value="F:sugar-phosphatase activity"/>
    <property type="evidence" value="ECO:0007669"/>
    <property type="project" value="TreeGrafter"/>
</dbReference>
<dbReference type="EMBL" id="CP004353">
    <property type="protein sequence ID" value="AHI21997.1"/>
    <property type="molecule type" value="Genomic_DNA"/>
</dbReference>
<dbReference type="AlphaFoldDB" id="W5XYI8"/>
<reference evidence="1 2" key="1">
    <citation type="submission" date="2013-02" db="EMBL/GenBank/DDBJ databases">
        <title>The complete genome sequence of Corynebacterium vitaeruminis DSM 20294.</title>
        <authorList>
            <person name="Ruckert C."/>
            <person name="Albersmeier A."/>
            <person name="Kalinowski J."/>
        </authorList>
    </citation>
    <scope>NUCLEOTIDE SEQUENCE [LARGE SCALE GENOMIC DNA]</scope>
    <source>
        <strain evidence="2">ATCC 10234</strain>
    </source>
</reference>